<accession>A0AAV5EQ15</accession>
<comment type="caution">
    <text evidence="1">The sequence shown here is derived from an EMBL/GenBank/DDBJ whole genome shotgun (WGS) entry which is preliminary data.</text>
</comment>
<reference evidence="1" key="2">
    <citation type="submission" date="2021-12" db="EMBL/GenBank/DDBJ databases">
        <title>Resequencing data analysis of finger millet.</title>
        <authorList>
            <person name="Hatakeyama M."/>
            <person name="Aluri S."/>
            <person name="Balachadran M.T."/>
            <person name="Sivarajan S.R."/>
            <person name="Poveda L."/>
            <person name="Shimizu-Inatsugi R."/>
            <person name="Schlapbach R."/>
            <person name="Sreeman S.M."/>
            <person name="Shimizu K.K."/>
        </authorList>
    </citation>
    <scope>NUCLEOTIDE SEQUENCE</scope>
</reference>
<name>A0AAV5EQ15_ELECO</name>
<evidence type="ECO:0000313" key="2">
    <source>
        <dbReference type="Proteomes" id="UP001054889"/>
    </source>
</evidence>
<dbReference type="EMBL" id="BQKI01000077">
    <property type="protein sequence ID" value="GJN24537.1"/>
    <property type="molecule type" value="Genomic_DNA"/>
</dbReference>
<gene>
    <name evidence="1" type="primary">gb12282</name>
    <name evidence="1" type="ORF">PR202_gb12282</name>
</gene>
<dbReference type="AlphaFoldDB" id="A0AAV5EQ15"/>
<dbReference type="Proteomes" id="UP001054889">
    <property type="component" value="Unassembled WGS sequence"/>
</dbReference>
<protein>
    <submittedName>
        <fullName evidence="1">Uncharacterized protein</fullName>
    </submittedName>
</protein>
<reference evidence="1" key="1">
    <citation type="journal article" date="2018" name="DNA Res.">
        <title>Multiple hybrid de novo genome assembly of finger millet, an orphan allotetraploid crop.</title>
        <authorList>
            <person name="Hatakeyama M."/>
            <person name="Aluri S."/>
            <person name="Balachadran M.T."/>
            <person name="Sivarajan S.R."/>
            <person name="Patrignani A."/>
            <person name="Gruter S."/>
            <person name="Poveda L."/>
            <person name="Shimizu-Inatsugi R."/>
            <person name="Baeten J."/>
            <person name="Francoijs K.J."/>
            <person name="Nataraja K.N."/>
            <person name="Reddy Y.A.N."/>
            <person name="Phadnis S."/>
            <person name="Ravikumar R.L."/>
            <person name="Schlapbach R."/>
            <person name="Sreeman S.M."/>
            <person name="Shimizu K.K."/>
        </authorList>
    </citation>
    <scope>NUCLEOTIDE SEQUENCE</scope>
</reference>
<evidence type="ECO:0000313" key="1">
    <source>
        <dbReference type="EMBL" id="GJN24537.1"/>
    </source>
</evidence>
<keyword evidence="2" id="KW-1185">Reference proteome</keyword>
<sequence length="90" mass="9530">MQLLFRHAVELYATHRQPFPAKAGHPPPAAAANVLSSLSAVLTEVEQHPQPSSSLVGFAVTAHLRGQGALCKTDGTLSQFLTSFSLNLHG</sequence>
<proteinExistence type="predicted"/>
<organism evidence="1 2">
    <name type="scientific">Eleusine coracana subsp. coracana</name>
    <dbReference type="NCBI Taxonomy" id="191504"/>
    <lineage>
        <taxon>Eukaryota</taxon>
        <taxon>Viridiplantae</taxon>
        <taxon>Streptophyta</taxon>
        <taxon>Embryophyta</taxon>
        <taxon>Tracheophyta</taxon>
        <taxon>Spermatophyta</taxon>
        <taxon>Magnoliopsida</taxon>
        <taxon>Liliopsida</taxon>
        <taxon>Poales</taxon>
        <taxon>Poaceae</taxon>
        <taxon>PACMAD clade</taxon>
        <taxon>Chloridoideae</taxon>
        <taxon>Cynodonteae</taxon>
        <taxon>Eleusininae</taxon>
        <taxon>Eleusine</taxon>
    </lineage>
</organism>